<reference evidence="1" key="1">
    <citation type="submission" date="2014-05" db="EMBL/GenBank/DDBJ databases">
        <authorList>
            <person name="Chronopoulou M."/>
        </authorList>
    </citation>
    <scope>NUCLEOTIDE SEQUENCE</scope>
    <source>
        <tissue evidence="1">Whole organism</tissue>
    </source>
</reference>
<accession>A0A0K2V2K1</accession>
<proteinExistence type="predicted"/>
<dbReference type="AlphaFoldDB" id="A0A0K2V2K1"/>
<protein>
    <submittedName>
        <fullName evidence="1">Uncharacterized protein</fullName>
    </submittedName>
</protein>
<name>A0A0K2V2K1_LEPSM</name>
<evidence type="ECO:0000313" key="1">
    <source>
        <dbReference type="EMBL" id="CDW44535.1"/>
    </source>
</evidence>
<organism evidence="1">
    <name type="scientific">Lepeophtheirus salmonis</name>
    <name type="common">Salmon louse</name>
    <name type="synonym">Caligus salmonis</name>
    <dbReference type="NCBI Taxonomy" id="72036"/>
    <lineage>
        <taxon>Eukaryota</taxon>
        <taxon>Metazoa</taxon>
        <taxon>Ecdysozoa</taxon>
        <taxon>Arthropoda</taxon>
        <taxon>Crustacea</taxon>
        <taxon>Multicrustacea</taxon>
        <taxon>Hexanauplia</taxon>
        <taxon>Copepoda</taxon>
        <taxon>Siphonostomatoida</taxon>
        <taxon>Caligidae</taxon>
        <taxon>Lepeophtheirus</taxon>
    </lineage>
</organism>
<sequence length="90" mass="10457">QANQCGCIIHLHYPRTKSLKPLLFNTNQNNIGPYTLEIFSCSLSTRFFFFQLLKCKTWRICSFETSIPDITGQLQYYPKSVCSNPSHLYT</sequence>
<dbReference type="EMBL" id="HACA01027174">
    <property type="protein sequence ID" value="CDW44535.1"/>
    <property type="molecule type" value="Transcribed_RNA"/>
</dbReference>
<feature type="non-terminal residue" evidence="1">
    <location>
        <position position="1"/>
    </location>
</feature>